<reference evidence="1" key="1">
    <citation type="submission" date="2020-04" db="EMBL/GenBank/DDBJ databases">
        <authorList>
            <person name="Chiriac C."/>
            <person name="Salcher M."/>
            <person name="Ghai R."/>
            <person name="Kavagutti S V."/>
        </authorList>
    </citation>
    <scope>NUCLEOTIDE SEQUENCE</scope>
</reference>
<protein>
    <submittedName>
        <fullName evidence="1">Uncharacterized protein</fullName>
    </submittedName>
</protein>
<gene>
    <name evidence="1" type="ORF">UFOVP705_27</name>
    <name evidence="2" type="ORF">UFOVP736_54</name>
</gene>
<evidence type="ECO:0000313" key="1">
    <source>
        <dbReference type="EMBL" id="CAB4158824.1"/>
    </source>
</evidence>
<dbReference type="EMBL" id="LR798327">
    <property type="protein sequence ID" value="CAB5224317.1"/>
    <property type="molecule type" value="Genomic_DNA"/>
</dbReference>
<accession>A0A6J5NUE0</accession>
<dbReference type="EMBL" id="LR796685">
    <property type="protein sequence ID" value="CAB4158824.1"/>
    <property type="molecule type" value="Genomic_DNA"/>
</dbReference>
<name>A0A6J5NUE0_9CAUD</name>
<organism evidence="1">
    <name type="scientific">uncultured Caudovirales phage</name>
    <dbReference type="NCBI Taxonomy" id="2100421"/>
    <lineage>
        <taxon>Viruses</taxon>
        <taxon>Duplodnaviria</taxon>
        <taxon>Heunggongvirae</taxon>
        <taxon>Uroviricota</taxon>
        <taxon>Caudoviricetes</taxon>
        <taxon>Peduoviridae</taxon>
        <taxon>Maltschvirus</taxon>
        <taxon>Maltschvirus maltsch</taxon>
    </lineage>
</organism>
<proteinExistence type="predicted"/>
<sequence length="123" mass="14574">MNQDHPDFRTVKKIVLIARRHFQCRKKNTMPALKAKNPHYGKWENPHSTYKIIVKFDDEHAQIIFYTDMRSHIFLTNLHALEDRLIEKIKVTQSIFALHTLLIGFREKIKHLLPTPVPPHGFL</sequence>
<evidence type="ECO:0000313" key="2">
    <source>
        <dbReference type="EMBL" id="CAB5224317.1"/>
    </source>
</evidence>